<dbReference type="PROSITE" id="PS00022">
    <property type="entry name" value="EGF_1"/>
    <property type="match status" value="1"/>
</dbReference>
<evidence type="ECO:0000256" key="2">
    <source>
        <dbReference type="PROSITE-ProRule" id="PRU00076"/>
    </source>
</evidence>
<dbReference type="GO" id="GO:0016757">
    <property type="term" value="F:glycosyltransferase activity"/>
    <property type="evidence" value="ECO:0007669"/>
    <property type="project" value="InterPro"/>
</dbReference>
<organism evidence="5 6">
    <name type="scientific">Prymnesium parvum</name>
    <name type="common">Toxic golden alga</name>
    <dbReference type="NCBI Taxonomy" id="97485"/>
    <lineage>
        <taxon>Eukaryota</taxon>
        <taxon>Haptista</taxon>
        <taxon>Haptophyta</taxon>
        <taxon>Prymnesiophyceae</taxon>
        <taxon>Prymnesiales</taxon>
        <taxon>Prymnesiaceae</taxon>
        <taxon>Prymnesium</taxon>
    </lineage>
</organism>
<dbReference type="InterPro" id="IPR000742">
    <property type="entry name" value="EGF"/>
</dbReference>
<comment type="caution">
    <text evidence="5">The sequence shown here is derived from an EMBL/GenBank/DDBJ whole genome shotgun (WGS) entry which is preliminary data.</text>
</comment>
<dbReference type="PROSITE" id="PS01186">
    <property type="entry name" value="EGF_2"/>
    <property type="match status" value="2"/>
</dbReference>
<dbReference type="Gene3D" id="2.10.25.10">
    <property type="entry name" value="Laminin"/>
    <property type="match status" value="1"/>
</dbReference>
<keyword evidence="6" id="KW-1185">Reference proteome</keyword>
<dbReference type="Pfam" id="PF03016">
    <property type="entry name" value="Exostosin_GT47"/>
    <property type="match status" value="1"/>
</dbReference>
<dbReference type="PANTHER" id="PTHR11062:SF268">
    <property type="entry name" value="FAMILY PROTEIN, PUTATIVE, EXPRESSED-RELATED"/>
    <property type="match status" value="1"/>
</dbReference>
<keyword evidence="2" id="KW-1015">Disulfide bond</keyword>
<comment type="caution">
    <text evidence="2">Lacks conserved residue(s) required for the propagation of feature annotation.</text>
</comment>
<feature type="chain" id="PRO_5044326635" description="EGF-like domain-containing protein" evidence="3">
    <location>
        <begin position="25"/>
        <end position="774"/>
    </location>
</feature>
<dbReference type="PROSITE" id="PS50026">
    <property type="entry name" value="EGF_3"/>
    <property type="match status" value="1"/>
</dbReference>
<keyword evidence="2" id="KW-0245">EGF-like domain</keyword>
<feature type="domain" description="EGF-like" evidence="4">
    <location>
        <begin position="121"/>
        <end position="154"/>
    </location>
</feature>
<dbReference type="AlphaFoldDB" id="A0AB34J644"/>
<dbReference type="PANTHER" id="PTHR11062">
    <property type="entry name" value="EXOSTOSIN HEPARAN SULFATE GLYCOSYLTRANSFERASE -RELATED"/>
    <property type="match status" value="1"/>
</dbReference>
<evidence type="ECO:0000256" key="1">
    <source>
        <dbReference type="ARBA" id="ARBA00010271"/>
    </source>
</evidence>
<evidence type="ECO:0000256" key="3">
    <source>
        <dbReference type="SAM" id="SignalP"/>
    </source>
</evidence>
<accession>A0AB34J644</accession>
<dbReference type="InterPro" id="IPR004263">
    <property type="entry name" value="Exostosin"/>
</dbReference>
<dbReference type="SMART" id="SM00181">
    <property type="entry name" value="EGF"/>
    <property type="match status" value="2"/>
</dbReference>
<proteinExistence type="inferred from homology"/>
<comment type="similarity">
    <text evidence="1">Belongs to the glycosyltransferase 47 family.</text>
</comment>
<reference evidence="5 6" key="1">
    <citation type="journal article" date="2024" name="Science">
        <title>Giant polyketide synthase enzymes in the biosynthesis of giant marine polyether toxins.</title>
        <authorList>
            <person name="Fallon T.R."/>
            <person name="Shende V.V."/>
            <person name="Wierzbicki I.H."/>
            <person name="Pendleton A.L."/>
            <person name="Watervoot N.F."/>
            <person name="Auber R.P."/>
            <person name="Gonzalez D.J."/>
            <person name="Wisecaver J.H."/>
            <person name="Moore B.S."/>
        </authorList>
    </citation>
    <scope>NUCLEOTIDE SEQUENCE [LARGE SCALE GENOMIC DNA]</scope>
    <source>
        <strain evidence="5 6">12B1</strain>
    </source>
</reference>
<evidence type="ECO:0000313" key="5">
    <source>
        <dbReference type="EMBL" id="KAL1512024.1"/>
    </source>
</evidence>
<gene>
    <name evidence="5" type="ORF">AB1Y20_005299</name>
</gene>
<sequence length="774" mass="86811">MGMTPHAKAIVLLAALLLLRCVERTLVRPHTTILQETARPHSHLSVAAAVPPVSPPPSRVAAIAHPADGRSQDPSLPRYLRPLDAVEARELWRDEVGGWLATHAPALVASADVTPPRSRSQLRGCRAGCGGNGTCQEDVGVCHCRSGWEGEACERRKAWQCNADDGRYLWSRCAGECDTRYGYCYCGARAKFPRRPLLQCEPRGVEKVITPWKTSPINEAEKHDWHAIWGKTRGEGGRRARSGWCDANASVGEQPAATCACRYDGLDGYLCQSEVPQFCLNQCSARGECHHGFCLCNAGWWGIDCSRAARPSGEGPSRARGTVAAEVGKQRRGRPLIYVYEMPSSVTTDLLQRRHDKHFCAHRTYLQRNRTQYAYGIYQGYVLELMLHEWLLASPHRTLDPSKADWFYVPVYASCAIVTSIFETPTSRRVKYRLALAQQLYLRALEYISSRFPYWNVSGGTDHVWTFGYDEGACFAPAAIQQSVLISHWGNTMLKHNRCTTTYEADRWDPPFDPLSKLPLHSVVGRMHCYDPKKDIVLPSFRELTTFLPVDARDAHRKRRRLFFFSGDLGSPAGARNAGPHTHPNYSMGIRQAVYRTILAANSSRLQVTGHFERDWYHIQYHAAMKDAVFCGAFPGDGWSGGISSAIFLGCIPVVIMDGVHMPFENVLNYSSFSVRVAEEDIPQLPQILMSIRSTRVREMQRNLHRLRARFGYASLAVNELRLNKYLTLGDDADNTRAYLGILAAASVEEEDALQTLLRLLLFRASQRHSDIFS</sequence>
<dbReference type="InterPro" id="IPR040911">
    <property type="entry name" value="Exostosin_GT47"/>
</dbReference>
<feature type="disulfide bond" evidence="2">
    <location>
        <begin position="125"/>
        <end position="135"/>
    </location>
</feature>
<feature type="signal peptide" evidence="3">
    <location>
        <begin position="1"/>
        <end position="24"/>
    </location>
</feature>
<evidence type="ECO:0000259" key="4">
    <source>
        <dbReference type="PROSITE" id="PS50026"/>
    </source>
</evidence>
<keyword evidence="3" id="KW-0732">Signal</keyword>
<dbReference type="EMBL" id="JBGBPQ010000013">
    <property type="protein sequence ID" value="KAL1512024.1"/>
    <property type="molecule type" value="Genomic_DNA"/>
</dbReference>
<protein>
    <recommendedName>
        <fullName evidence="4">EGF-like domain-containing protein</fullName>
    </recommendedName>
</protein>
<feature type="disulfide bond" evidence="2">
    <location>
        <begin position="144"/>
        <end position="153"/>
    </location>
</feature>
<dbReference type="Proteomes" id="UP001515480">
    <property type="component" value="Unassembled WGS sequence"/>
</dbReference>
<name>A0AB34J644_PRYPA</name>
<evidence type="ECO:0000313" key="6">
    <source>
        <dbReference type="Proteomes" id="UP001515480"/>
    </source>
</evidence>